<evidence type="ECO:0000313" key="1">
    <source>
        <dbReference type="EMBL" id="CAG8851978.1"/>
    </source>
</evidence>
<keyword evidence="2" id="KW-1185">Reference proteome</keyword>
<reference evidence="1" key="1">
    <citation type="submission" date="2021-06" db="EMBL/GenBank/DDBJ databases">
        <authorList>
            <person name="Kallberg Y."/>
            <person name="Tangrot J."/>
            <person name="Rosling A."/>
        </authorList>
    </citation>
    <scope>NUCLEOTIDE SEQUENCE</scope>
    <source>
        <strain evidence="1">MA461A</strain>
    </source>
</reference>
<accession>A0ACA9SZF3</accession>
<dbReference type="Proteomes" id="UP000789920">
    <property type="component" value="Unassembled WGS sequence"/>
</dbReference>
<organism evidence="1 2">
    <name type="scientific">Racocetra persica</name>
    <dbReference type="NCBI Taxonomy" id="160502"/>
    <lineage>
        <taxon>Eukaryota</taxon>
        <taxon>Fungi</taxon>
        <taxon>Fungi incertae sedis</taxon>
        <taxon>Mucoromycota</taxon>
        <taxon>Glomeromycotina</taxon>
        <taxon>Glomeromycetes</taxon>
        <taxon>Diversisporales</taxon>
        <taxon>Gigasporaceae</taxon>
        <taxon>Racocetra</taxon>
    </lineage>
</organism>
<dbReference type="EMBL" id="CAJVQC010179291">
    <property type="protein sequence ID" value="CAG8851978.1"/>
    <property type="molecule type" value="Genomic_DNA"/>
</dbReference>
<evidence type="ECO:0000313" key="2">
    <source>
        <dbReference type="Proteomes" id="UP000789920"/>
    </source>
</evidence>
<protein>
    <submittedName>
        <fullName evidence="1">4084_t:CDS:1</fullName>
    </submittedName>
</protein>
<proteinExistence type="predicted"/>
<comment type="caution">
    <text evidence="1">The sequence shown here is derived from an EMBL/GenBank/DDBJ whole genome shotgun (WGS) entry which is preliminary data.</text>
</comment>
<sequence>MELLNHKPGLYDNLPLNNVPIYPIKQKCKFTHKVKYVTKITREFQRTQLPITPAFALTEFKCQVDLDGGKIGASVYVMLSRVQRLEDIMILRPFNRTKTNIMIDLDLEKELKRFEEISKITDQLFI</sequence>
<name>A0ACA9SZF3_9GLOM</name>
<gene>
    <name evidence="1" type="ORF">RPERSI_LOCUS36834</name>
</gene>